<dbReference type="HOGENOM" id="CLU_043418_3_1_5"/>
<dbReference type="GO" id="GO:0016020">
    <property type="term" value="C:membrane"/>
    <property type="evidence" value="ECO:0007669"/>
    <property type="project" value="TreeGrafter"/>
</dbReference>
<feature type="transmembrane region" description="Helical" evidence="1">
    <location>
        <begin position="6"/>
        <end position="26"/>
    </location>
</feature>
<feature type="transmembrane region" description="Helical" evidence="1">
    <location>
        <begin position="215"/>
        <end position="235"/>
    </location>
</feature>
<dbReference type="PANTHER" id="PTHR32251:SF17">
    <property type="entry name" value="STEROID 5-ALPHA REDUCTASE C-TERMINAL DOMAIN-CONTAINING PROTEIN"/>
    <property type="match status" value="1"/>
</dbReference>
<gene>
    <name evidence="2" type="ordered locus">RPE_0659</name>
</gene>
<dbReference type="OrthoDB" id="9779233at2"/>
<feature type="transmembrane region" description="Helical" evidence="1">
    <location>
        <begin position="192"/>
        <end position="209"/>
    </location>
</feature>
<evidence type="ECO:0000313" key="2">
    <source>
        <dbReference type="EMBL" id="ABJ04617.1"/>
    </source>
</evidence>
<feature type="transmembrane region" description="Helical" evidence="1">
    <location>
        <begin position="111"/>
        <end position="133"/>
    </location>
</feature>
<sequence>MTILYLKALFFITLSLCLLMACAWVIQQRTGNSGWVDTIWTFSLGLVGAGSALWPVAGEAPNARQWLVAALVTVWAVRLGSHIASRTKGIIDDPRYAAYTKEWGADAPRKMFIFLQNQALGSIPLAFAIFVAARFPADALRWQDFLGVAILAAAIVGEGIADAQLKAFRQNPANKGQVCDVGLWRWSRHPNYFFEWFGWLAYPVIALSLDYPWGFATLLAPLFMYWILVHVTGVPPLEEQMLRSRGERYRAYQARTSKFFPLPPGAAG</sequence>
<dbReference type="eggNOG" id="COG3752">
    <property type="taxonomic scope" value="Bacteria"/>
</dbReference>
<feature type="transmembrane region" description="Helical" evidence="1">
    <location>
        <begin position="38"/>
        <end position="57"/>
    </location>
</feature>
<reference evidence="2" key="1">
    <citation type="submission" date="2006-09" db="EMBL/GenBank/DDBJ databases">
        <title>Complete sequence of Rhodopseudomonas palustris BisA53.</title>
        <authorList>
            <consortium name="US DOE Joint Genome Institute"/>
            <person name="Copeland A."/>
            <person name="Lucas S."/>
            <person name="Lapidus A."/>
            <person name="Barry K."/>
            <person name="Detter J.C."/>
            <person name="Glavina del Rio T."/>
            <person name="Hammon N."/>
            <person name="Israni S."/>
            <person name="Dalin E."/>
            <person name="Tice H."/>
            <person name="Pitluck S."/>
            <person name="Chain P."/>
            <person name="Malfatti S."/>
            <person name="Shin M."/>
            <person name="Vergez L."/>
            <person name="Schmutz J."/>
            <person name="Larimer F."/>
            <person name="Land M."/>
            <person name="Hauser L."/>
            <person name="Pelletier D.A."/>
            <person name="Kyrpides N."/>
            <person name="Kim E."/>
            <person name="Harwood C.S."/>
            <person name="Oda Y."/>
            <person name="Richardson P."/>
        </authorList>
    </citation>
    <scope>NUCLEOTIDE SEQUENCE [LARGE SCALE GENOMIC DNA]</scope>
    <source>
        <strain evidence="2">BisA53</strain>
    </source>
</reference>
<dbReference type="PROSITE" id="PS50244">
    <property type="entry name" value="S5A_REDUCTASE"/>
    <property type="match status" value="1"/>
</dbReference>
<organism evidence="2">
    <name type="scientific">Rhodopseudomonas palustris (strain BisA53)</name>
    <dbReference type="NCBI Taxonomy" id="316055"/>
    <lineage>
        <taxon>Bacteria</taxon>
        <taxon>Pseudomonadati</taxon>
        <taxon>Pseudomonadota</taxon>
        <taxon>Alphaproteobacteria</taxon>
        <taxon>Hyphomicrobiales</taxon>
        <taxon>Nitrobacteraceae</taxon>
        <taxon>Rhodopseudomonas</taxon>
    </lineage>
</organism>
<evidence type="ECO:0000256" key="1">
    <source>
        <dbReference type="SAM" id="Phobius"/>
    </source>
</evidence>
<dbReference type="KEGG" id="rpe:RPE_0659"/>
<name>Q07TW7_RHOP5</name>
<dbReference type="AlphaFoldDB" id="Q07TW7"/>
<dbReference type="EMBL" id="CP000463">
    <property type="protein sequence ID" value="ABJ04617.1"/>
    <property type="molecule type" value="Genomic_DNA"/>
</dbReference>
<keyword evidence="1" id="KW-1133">Transmembrane helix</keyword>
<dbReference type="PROSITE" id="PS51257">
    <property type="entry name" value="PROKAR_LIPOPROTEIN"/>
    <property type="match status" value="1"/>
</dbReference>
<proteinExistence type="predicted"/>
<dbReference type="STRING" id="316055.RPE_0659"/>
<keyword evidence="1" id="KW-0472">Membrane</keyword>
<keyword evidence="1" id="KW-0812">Transmembrane</keyword>
<accession>Q07TW7</accession>
<dbReference type="InterPro" id="IPR010721">
    <property type="entry name" value="UstE-like"/>
</dbReference>
<dbReference type="Pfam" id="PF06966">
    <property type="entry name" value="DUF1295"/>
    <property type="match status" value="1"/>
</dbReference>
<dbReference type="Gene3D" id="1.20.120.1630">
    <property type="match status" value="1"/>
</dbReference>
<protein>
    <submittedName>
        <fullName evidence="2">Uncharacterized protein</fullName>
    </submittedName>
</protein>
<dbReference type="PANTHER" id="PTHR32251">
    <property type="entry name" value="3-OXO-5-ALPHA-STEROID 4-DEHYDROGENASE"/>
    <property type="match status" value="1"/>
</dbReference>